<proteinExistence type="predicted"/>
<comment type="caution">
    <text evidence="1">The sequence shown here is derived from an EMBL/GenBank/DDBJ whole genome shotgun (WGS) entry which is preliminary data.</text>
</comment>
<evidence type="ECO:0000313" key="1">
    <source>
        <dbReference type="EMBL" id="MCP1258892.1"/>
    </source>
</evidence>
<sequence length="115" mass="12356">MTVKNPLRPDSVRMGPIDFQTINRAALAALPALLGRWLPDGKKQGHEWVARNPQRGDRQPGSFSVNLNTGRWADFAQADARGGDVISLAAYLAGISQYEAAQELAKMLGLKGAGV</sequence>
<name>A0ABT1F106_9PROT</name>
<protein>
    <recommendedName>
        <fullName evidence="3">DNA primase</fullName>
    </recommendedName>
</protein>
<evidence type="ECO:0000313" key="2">
    <source>
        <dbReference type="Proteomes" id="UP001523528"/>
    </source>
</evidence>
<dbReference type="RefSeq" id="WP_253544066.1">
    <property type="nucleotide sequence ID" value="NZ_JAMYZY010000017.1"/>
</dbReference>
<dbReference type="SUPFAM" id="SSF57783">
    <property type="entry name" value="Zinc beta-ribbon"/>
    <property type="match status" value="1"/>
</dbReference>
<reference evidence="1 2" key="1">
    <citation type="submission" date="2022-06" db="EMBL/GenBank/DDBJ databases">
        <title>Acetobacer genomes from food samples.</title>
        <authorList>
            <person name="Sombolestani A."/>
        </authorList>
    </citation>
    <scope>NUCLEOTIDE SEQUENCE [LARGE SCALE GENOMIC DNA]</scope>
    <source>
        <strain evidence="1 2">R-83285</strain>
    </source>
</reference>
<accession>A0ABT1F106</accession>
<gene>
    <name evidence="1" type="ORF">NKW50_09860</name>
</gene>
<dbReference type="Gene3D" id="3.90.580.10">
    <property type="entry name" value="Zinc finger, CHC2-type domain"/>
    <property type="match status" value="1"/>
</dbReference>
<dbReference type="EMBL" id="JAMYZZ010000017">
    <property type="protein sequence ID" value="MCP1258892.1"/>
    <property type="molecule type" value="Genomic_DNA"/>
</dbReference>
<dbReference type="Proteomes" id="UP001523528">
    <property type="component" value="Unassembled WGS sequence"/>
</dbReference>
<evidence type="ECO:0008006" key="3">
    <source>
        <dbReference type="Google" id="ProtNLM"/>
    </source>
</evidence>
<organism evidence="1 2">
    <name type="scientific">Acetobacter lambici</name>
    <dbReference type="NCBI Taxonomy" id="1332824"/>
    <lineage>
        <taxon>Bacteria</taxon>
        <taxon>Pseudomonadati</taxon>
        <taxon>Pseudomonadota</taxon>
        <taxon>Alphaproteobacteria</taxon>
        <taxon>Acetobacterales</taxon>
        <taxon>Acetobacteraceae</taxon>
        <taxon>Acetobacter</taxon>
    </lineage>
</organism>
<keyword evidence="2" id="KW-1185">Reference proteome</keyword>
<dbReference type="InterPro" id="IPR036977">
    <property type="entry name" value="DNA_primase_Znf_CHC2"/>
</dbReference>